<feature type="domain" description="Peroxisome membrane anchor protein Pex14p N-terminal" evidence="13">
    <location>
        <begin position="12"/>
        <end position="55"/>
    </location>
</feature>
<evidence type="ECO:0000256" key="6">
    <source>
        <dbReference type="ARBA" id="ARBA00023140"/>
    </source>
</evidence>
<dbReference type="GO" id="GO:1990429">
    <property type="term" value="C:peroxisomal importomer complex"/>
    <property type="evidence" value="ECO:0007669"/>
    <property type="project" value="TreeGrafter"/>
</dbReference>
<evidence type="ECO:0000256" key="4">
    <source>
        <dbReference type="ARBA" id="ARBA00023010"/>
    </source>
</evidence>
<proteinExistence type="inferred from homology"/>
<keyword evidence="2 10" id="KW-0813">Transport</keyword>
<protein>
    <recommendedName>
        <fullName evidence="7 10">Peroxisomal membrane protein PEX14</fullName>
    </recommendedName>
    <alternativeName>
        <fullName evidence="8 10">Peroxin-14</fullName>
    </alternativeName>
</protein>
<reference evidence="14" key="1">
    <citation type="submission" date="2022-03" db="EMBL/GenBank/DDBJ databases">
        <authorList>
            <person name="Lindestad O."/>
        </authorList>
    </citation>
    <scope>NUCLEOTIDE SEQUENCE</scope>
</reference>
<keyword evidence="5 10" id="KW-0472">Membrane</keyword>
<comment type="function">
    <text evidence="10">Component of the PEX13-PEX14 docking complex, a translocon channel that specifically mediates the import of peroxisomal cargo proteins bound to PEX5 receptor. The PEX13-PEX14 docking complex forms a large import pore which can be opened to a diameter of about 9 nm. Mechanistically, PEX5 receptor along with cargo proteins associates with the PEX14 subunit of the PEX13-PEX14 docking complex in the cytosol, leading to the insertion of the receptor into the organelle membrane with the concomitant translocation of the cargo into the peroxisome matrix.</text>
</comment>
<evidence type="ECO:0000256" key="11">
    <source>
        <dbReference type="SAM" id="MobiDB-lite"/>
    </source>
</evidence>
<evidence type="ECO:0000256" key="2">
    <source>
        <dbReference type="ARBA" id="ARBA00022448"/>
    </source>
</evidence>
<dbReference type="Gene3D" id="1.10.10.10">
    <property type="entry name" value="Winged helix-like DNA-binding domain superfamily/Winged helix DNA-binding domain"/>
    <property type="match status" value="1"/>
</dbReference>
<dbReference type="OrthoDB" id="441517at2759"/>
<organism evidence="14 15">
    <name type="scientific">Pararge aegeria aegeria</name>
    <dbReference type="NCBI Taxonomy" id="348720"/>
    <lineage>
        <taxon>Eukaryota</taxon>
        <taxon>Metazoa</taxon>
        <taxon>Ecdysozoa</taxon>
        <taxon>Arthropoda</taxon>
        <taxon>Hexapoda</taxon>
        <taxon>Insecta</taxon>
        <taxon>Pterygota</taxon>
        <taxon>Neoptera</taxon>
        <taxon>Endopterygota</taxon>
        <taxon>Lepidoptera</taxon>
        <taxon>Glossata</taxon>
        <taxon>Ditrysia</taxon>
        <taxon>Papilionoidea</taxon>
        <taxon>Nymphalidae</taxon>
        <taxon>Satyrinae</taxon>
        <taxon>Satyrini</taxon>
        <taxon>Parargina</taxon>
        <taxon>Pararge</taxon>
    </lineage>
</organism>
<comment type="similarity">
    <text evidence="1 10">Belongs to the peroxin-14 family.</text>
</comment>
<dbReference type="InterPro" id="IPR036388">
    <property type="entry name" value="WH-like_DNA-bd_sf"/>
</dbReference>
<evidence type="ECO:0000256" key="10">
    <source>
        <dbReference type="RuleBase" id="RU367032"/>
    </source>
</evidence>
<dbReference type="AlphaFoldDB" id="A0A8S4S8A6"/>
<dbReference type="Proteomes" id="UP000838756">
    <property type="component" value="Unassembled WGS sequence"/>
</dbReference>
<evidence type="ECO:0000256" key="3">
    <source>
        <dbReference type="ARBA" id="ARBA00022927"/>
    </source>
</evidence>
<evidence type="ECO:0000256" key="8">
    <source>
        <dbReference type="ARBA" id="ARBA00029691"/>
    </source>
</evidence>
<dbReference type="GO" id="GO:0005102">
    <property type="term" value="F:signaling receptor binding"/>
    <property type="evidence" value="ECO:0007669"/>
    <property type="project" value="TreeGrafter"/>
</dbReference>
<keyword evidence="3 10" id="KW-0653">Protein transport</keyword>
<dbReference type="GO" id="GO:0005778">
    <property type="term" value="C:peroxisomal membrane"/>
    <property type="evidence" value="ECO:0007669"/>
    <property type="project" value="UniProtKB-SubCell"/>
</dbReference>
<dbReference type="PANTHER" id="PTHR23058">
    <property type="entry name" value="PEROXISOMAL MEMBRANE PROTEIN PEX14"/>
    <property type="match status" value="1"/>
</dbReference>
<evidence type="ECO:0000313" key="15">
    <source>
        <dbReference type="Proteomes" id="UP000838756"/>
    </source>
</evidence>
<comment type="subcellular location">
    <subcellularLocation>
        <location evidence="9 10">Peroxisome membrane</location>
    </subcellularLocation>
</comment>
<dbReference type="EMBL" id="CAKXAJ010026147">
    <property type="protein sequence ID" value="CAH2258608.1"/>
    <property type="molecule type" value="Genomic_DNA"/>
</dbReference>
<evidence type="ECO:0000256" key="5">
    <source>
        <dbReference type="ARBA" id="ARBA00023136"/>
    </source>
</evidence>
<evidence type="ECO:0000259" key="13">
    <source>
        <dbReference type="Pfam" id="PF04695"/>
    </source>
</evidence>
<keyword evidence="6 10" id="KW-0576">Peroxisome</keyword>
<dbReference type="PANTHER" id="PTHR23058:SF0">
    <property type="entry name" value="PEROXISOMAL MEMBRANE PROTEIN PEX14"/>
    <property type="match status" value="1"/>
</dbReference>
<accession>A0A8S4S8A6</accession>
<keyword evidence="12" id="KW-1133">Transmembrane helix</keyword>
<name>A0A8S4S8A6_9NEOP</name>
<evidence type="ECO:0000256" key="1">
    <source>
        <dbReference type="ARBA" id="ARBA00005443"/>
    </source>
</evidence>
<feature type="compositionally biased region" description="Low complexity" evidence="11">
    <location>
        <begin position="220"/>
        <end position="231"/>
    </location>
</feature>
<evidence type="ECO:0000256" key="12">
    <source>
        <dbReference type="SAM" id="Phobius"/>
    </source>
</evidence>
<keyword evidence="12" id="KW-0812">Transmembrane</keyword>
<feature type="region of interest" description="Disordered" evidence="11">
    <location>
        <begin position="179"/>
        <end position="245"/>
    </location>
</feature>
<feature type="transmembrane region" description="Helical" evidence="12">
    <location>
        <begin position="85"/>
        <end position="102"/>
    </location>
</feature>
<feature type="compositionally biased region" description="Polar residues" evidence="11">
    <location>
        <begin position="233"/>
        <end position="245"/>
    </location>
</feature>
<sequence length="245" mass="27816">MASEILTSTDIRENLVTTAIKFLSNPNVQRCTMESKERFLRSKGLTDAEILRAIEKCGEVLDVPSFASEMMLFHHSRRSWFRERIVPLIVYGGFIYGCYWFYKNCIRHVLFVEPPKRKTSVECMDEVRKSLDVMNASISSLRGELQASVKQTAMRTQLDSLKDDIASVKGIMLNRNQFPALKTRTEPPSIPAWQRQSEEATSTEVAEEKKKPHRSRSQRSESGGSNSSEGEQATKNSDSSLEIIT</sequence>
<keyword evidence="15" id="KW-1185">Reference proteome</keyword>
<comment type="caution">
    <text evidence="14">The sequence shown here is derived from an EMBL/GenBank/DDBJ whole genome shotgun (WGS) entry which is preliminary data.</text>
</comment>
<dbReference type="InterPro" id="IPR025655">
    <property type="entry name" value="PEX14"/>
</dbReference>
<dbReference type="Pfam" id="PF04695">
    <property type="entry name" value="Pex14_N"/>
    <property type="match status" value="1"/>
</dbReference>
<evidence type="ECO:0000313" key="14">
    <source>
        <dbReference type="EMBL" id="CAH2258608.1"/>
    </source>
</evidence>
<dbReference type="InterPro" id="IPR006785">
    <property type="entry name" value="Pex14_N"/>
</dbReference>
<evidence type="ECO:0000256" key="7">
    <source>
        <dbReference type="ARBA" id="ARBA00029502"/>
    </source>
</evidence>
<gene>
    <name evidence="14" type="primary">jg12389</name>
    <name evidence="14" type="ORF">PAEG_LOCUS23379</name>
</gene>
<evidence type="ECO:0000256" key="9">
    <source>
        <dbReference type="ARBA" id="ARBA00046271"/>
    </source>
</evidence>
<keyword evidence="4" id="KW-0811">Translocation</keyword>
<dbReference type="GO" id="GO:0016560">
    <property type="term" value="P:protein import into peroxisome matrix, docking"/>
    <property type="evidence" value="ECO:0007669"/>
    <property type="project" value="UniProtKB-UniRule"/>
</dbReference>